<protein>
    <recommendedName>
        <fullName evidence="4">LEA domain protein</fullName>
    </recommendedName>
</protein>
<feature type="compositionally biased region" description="Basic and acidic residues" evidence="1">
    <location>
        <begin position="128"/>
        <end position="139"/>
    </location>
</feature>
<name>A0A1V6TQD0_9EURO</name>
<sequence length="139" mass="14446">MSAARFIPMIKSRVVPSLAPTTIRSISSTASYQKGPVETAKDTLKQADRTVSDAAVKGINKGAQAKDKLKESMPGSGEVKGKMHEAKGEAAEYAGEGKGKAEQMAGKAKGKAEEAKGKAEETMGEAAGKAKEAKEKHLG</sequence>
<dbReference type="EMBL" id="MLKD01000003">
    <property type="protein sequence ID" value="OQE28592.1"/>
    <property type="molecule type" value="Genomic_DNA"/>
</dbReference>
<evidence type="ECO:0008006" key="4">
    <source>
        <dbReference type="Google" id="ProtNLM"/>
    </source>
</evidence>
<accession>A0A1V6TQD0</accession>
<reference evidence="3" key="1">
    <citation type="journal article" date="2017" name="Nat. Microbiol.">
        <title>Global analysis of biosynthetic gene clusters reveals vast potential of secondary metabolite production in Penicillium species.</title>
        <authorList>
            <person name="Nielsen J.C."/>
            <person name="Grijseels S."/>
            <person name="Prigent S."/>
            <person name="Ji B."/>
            <person name="Dainat J."/>
            <person name="Nielsen K.F."/>
            <person name="Frisvad J.C."/>
            <person name="Workman M."/>
            <person name="Nielsen J."/>
        </authorList>
    </citation>
    <scope>NUCLEOTIDE SEQUENCE [LARGE SCALE GENOMIC DNA]</scope>
    <source>
        <strain evidence="3">IBT 24891</strain>
    </source>
</reference>
<feature type="region of interest" description="Disordered" evidence="1">
    <location>
        <begin position="58"/>
        <end position="139"/>
    </location>
</feature>
<dbReference type="AlphaFoldDB" id="A0A1V6TQD0"/>
<feature type="compositionally biased region" description="Basic and acidic residues" evidence="1">
    <location>
        <begin position="79"/>
        <end position="101"/>
    </location>
</feature>
<proteinExistence type="predicted"/>
<dbReference type="OrthoDB" id="4023585at2759"/>
<feature type="compositionally biased region" description="Basic and acidic residues" evidence="1">
    <location>
        <begin position="110"/>
        <end position="121"/>
    </location>
</feature>
<organism evidence="2 3">
    <name type="scientific">Penicillium steckii</name>
    <dbReference type="NCBI Taxonomy" id="303698"/>
    <lineage>
        <taxon>Eukaryota</taxon>
        <taxon>Fungi</taxon>
        <taxon>Dikarya</taxon>
        <taxon>Ascomycota</taxon>
        <taxon>Pezizomycotina</taxon>
        <taxon>Eurotiomycetes</taxon>
        <taxon>Eurotiomycetidae</taxon>
        <taxon>Eurotiales</taxon>
        <taxon>Aspergillaceae</taxon>
        <taxon>Penicillium</taxon>
    </lineage>
</organism>
<evidence type="ECO:0000313" key="3">
    <source>
        <dbReference type="Proteomes" id="UP000191285"/>
    </source>
</evidence>
<gene>
    <name evidence="2" type="ORF">PENSTE_c003G10366</name>
</gene>
<evidence type="ECO:0000256" key="1">
    <source>
        <dbReference type="SAM" id="MobiDB-lite"/>
    </source>
</evidence>
<dbReference type="Proteomes" id="UP000191285">
    <property type="component" value="Unassembled WGS sequence"/>
</dbReference>
<dbReference type="STRING" id="303698.A0A1V6TQD0"/>
<evidence type="ECO:0000313" key="2">
    <source>
        <dbReference type="EMBL" id="OQE28592.1"/>
    </source>
</evidence>
<comment type="caution">
    <text evidence="2">The sequence shown here is derived from an EMBL/GenBank/DDBJ whole genome shotgun (WGS) entry which is preliminary data.</text>
</comment>
<keyword evidence="3" id="KW-1185">Reference proteome</keyword>